<dbReference type="PROSITE" id="PS51186">
    <property type="entry name" value="GNAT"/>
    <property type="match status" value="1"/>
</dbReference>
<dbReference type="GO" id="GO:0016747">
    <property type="term" value="F:acyltransferase activity, transferring groups other than amino-acyl groups"/>
    <property type="evidence" value="ECO:0007669"/>
    <property type="project" value="InterPro"/>
</dbReference>
<dbReference type="RefSeq" id="WP_001252177.1">
    <property type="nucleotide sequence ID" value="NZ_AHNQ02000030.1"/>
</dbReference>
<accession>A0A0F6H8U7</accession>
<dbReference type="Gene3D" id="3.40.630.30">
    <property type="match status" value="1"/>
</dbReference>
<evidence type="ECO:0000313" key="3">
    <source>
        <dbReference type="Proteomes" id="UP000006324"/>
    </source>
</evidence>
<dbReference type="EMBL" id="AHNQ02000030">
    <property type="protein sequence ID" value="EKO24680.1"/>
    <property type="molecule type" value="Genomic_DNA"/>
</dbReference>
<dbReference type="InterPro" id="IPR016181">
    <property type="entry name" value="Acyl_CoA_acyltransferase"/>
</dbReference>
<protein>
    <submittedName>
        <fullName evidence="2">Acetyltransferase (GNAT) domain protein</fullName>
    </submittedName>
</protein>
<dbReference type="InterPro" id="IPR000182">
    <property type="entry name" value="GNAT_dom"/>
</dbReference>
<name>A0A0F6H8U7_LEPIR</name>
<evidence type="ECO:0000313" key="2">
    <source>
        <dbReference type="EMBL" id="EKO24680.1"/>
    </source>
</evidence>
<reference evidence="2 3" key="1">
    <citation type="submission" date="2012-09" db="EMBL/GenBank/DDBJ databases">
        <authorList>
            <person name="Harkins D.M."/>
            <person name="Durkin A.S."/>
            <person name="Brinkac L.M."/>
            <person name="Selengut J.D."/>
            <person name="Sanka R."/>
            <person name="DePew J."/>
            <person name="Purushe J."/>
            <person name="Chanthongthip A."/>
            <person name="Lattana O."/>
            <person name="Phetsouvanh R."/>
            <person name="Newton P.N."/>
            <person name="Vinetz J.M."/>
            <person name="Sutton G.G."/>
            <person name="Nelson W.C."/>
            <person name="Fouts D.E."/>
        </authorList>
    </citation>
    <scope>NUCLEOTIDE SEQUENCE [LARGE SCALE GENOMIC DNA]</scope>
    <source>
        <strain evidence="2 3">UI 12621</strain>
    </source>
</reference>
<dbReference type="GeneID" id="61143829"/>
<gene>
    <name evidence="2" type="ORF">LEP1GSC104_3980</name>
</gene>
<dbReference type="Pfam" id="PF13302">
    <property type="entry name" value="Acetyltransf_3"/>
    <property type="match status" value="1"/>
</dbReference>
<feature type="domain" description="N-acetyltransferase" evidence="1">
    <location>
        <begin position="45"/>
        <end position="212"/>
    </location>
</feature>
<proteinExistence type="predicted"/>
<dbReference type="Proteomes" id="UP000006324">
    <property type="component" value="Unassembled WGS sequence"/>
</dbReference>
<dbReference type="InterPro" id="IPR051531">
    <property type="entry name" value="N-acetyltransferase"/>
</dbReference>
<comment type="caution">
    <text evidence="2">The sequence shown here is derived from an EMBL/GenBank/DDBJ whole genome shotgun (WGS) entry which is preliminary data.</text>
</comment>
<sequence length="225" mass="26607">MRRFIFLNISDGIFLESRFYSYLKMKLQALRFLTDKKMVLETERLILRGWENKDLEPFYQMSSDLVVMEHYPALLTKEDSERFVAKMKIHFEEFGYGLWILEIKNTKEWVGYTGFLNVSFTAPFTPAVEIGWRLNSSFWNRGYATEAAFVCLNYGFERFGFSKIVSFTSVLNTRSESVMKKIGLKKIGSFYHPNLPIKHRLSEHVLYQITSSEWNEQNVFLTDIF</sequence>
<dbReference type="PANTHER" id="PTHR43792">
    <property type="entry name" value="GNAT FAMILY, PUTATIVE (AFU_ORTHOLOGUE AFUA_3G00765)-RELATED-RELATED"/>
    <property type="match status" value="1"/>
</dbReference>
<dbReference type="AlphaFoldDB" id="A0A0F6H8U7"/>
<evidence type="ECO:0000259" key="1">
    <source>
        <dbReference type="PROSITE" id="PS51186"/>
    </source>
</evidence>
<dbReference type="SUPFAM" id="SSF55729">
    <property type="entry name" value="Acyl-CoA N-acyltransferases (Nat)"/>
    <property type="match status" value="1"/>
</dbReference>
<keyword evidence="2" id="KW-0808">Transferase</keyword>
<organism evidence="2 3">
    <name type="scientific">Leptospira interrogans str. UI 12621</name>
    <dbReference type="NCBI Taxonomy" id="1049937"/>
    <lineage>
        <taxon>Bacteria</taxon>
        <taxon>Pseudomonadati</taxon>
        <taxon>Spirochaetota</taxon>
        <taxon>Spirochaetia</taxon>
        <taxon>Leptospirales</taxon>
        <taxon>Leptospiraceae</taxon>
        <taxon>Leptospira</taxon>
    </lineage>
</organism>
<dbReference type="PANTHER" id="PTHR43792:SF1">
    <property type="entry name" value="N-ACETYLTRANSFERASE DOMAIN-CONTAINING PROTEIN"/>
    <property type="match status" value="1"/>
</dbReference>